<reference evidence="3 4" key="1">
    <citation type="submission" date="2014-04" db="EMBL/GenBank/DDBJ databases">
        <authorList>
            <consortium name="DOE Joint Genome Institute"/>
            <person name="Kuo A."/>
            <person name="Gay G."/>
            <person name="Dore J."/>
            <person name="Kohler A."/>
            <person name="Nagy L.G."/>
            <person name="Floudas D."/>
            <person name="Copeland A."/>
            <person name="Barry K.W."/>
            <person name="Cichocki N."/>
            <person name="Veneault-Fourrey C."/>
            <person name="LaButti K."/>
            <person name="Lindquist E.A."/>
            <person name="Lipzen A."/>
            <person name="Lundell T."/>
            <person name="Morin E."/>
            <person name="Murat C."/>
            <person name="Sun H."/>
            <person name="Tunlid A."/>
            <person name="Henrissat B."/>
            <person name="Grigoriev I.V."/>
            <person name="Hibbett D.S."/>
            <person name="Martin F."/>
            <person name="Nordberg H.P."/>
            <person name="Cantor M.N."/>
            <person name="Hua S.X."/>
        </authorList>
    </citation>
    <scope>NUCLEOTIDE SEQUENCE [LARGE SCALE GENOMIC DNA]</scope>
    <source>
        <strain evidence="4">h7</strain>
    </source>
</reference>
<name>A0A0C2Y3I5_HEBCY</name>
<dbReference type="EMBL" id="KN831773">
    <property type="protein sequence ID" value="KIM44423.1"/>
    <property type="molecule type" value="Genomic_DNA"/>
</dbReference>
<evidence type="ECO:0000313" key="3">
    <source>
        <dbReference type="EMBL" id="KIM44423.1"/>
    </source>
</evidence>
<sequence length="734" mass="83007">MDNKTNSPTIPSQSHVHVKKDSDVDKVPQPERPPYRSAFTFNSNAKAKVLSNLDLLGLVFSNLTKDSSSNIQSSNKRSRCRRHLLQVGLTCKAFFCPAMSQLWYEMDNPLPILRLIAKVELRAGVYTTTSVILEKDLQRLELYGRWIRHIQISSFTEQVSDHIYASTARYMSGKCLFPALKSLHVHSFTGIPHENLQFLPLLASSPLSTVEIKKITESYNLHLATFLHEMSRLHPAENHSVSTLFLEGGHRVVGSAISRWVCRFIKIDTEKLPSLSVLELGLFTDEIQGIKSSPMSGVHTLRRIQTLSLSGRAVYVLGLLRCIYGERLSRVNLKFFGLGPDSPTEVLRACVERCTTMTPTLLDLQLSFSDTMVLPKGLFVPLCSPKLSLRSLQVKSHLIDRPLFHALFQEDGKWSGLEVLKLTELEPKPFHRPLLNLPELVALPLLCMSFPKLHTLEIYLRHPDTDAAAIEALLRSQMQTMKQTHALVNLKILFFHSSSVLPFSMRDIKLAITTARFINHFFPNIQHLEMSHQQLSVEKTCTHGTVGPIHTASSSSQATRDYELTKEEFDTLVSKPEPQRCHDWFVLFFQKSISTENSSSRMRTMFISKTDGELTQVNLWKLYKDAFSPSKDQYPLLVASDVIKNVTSVFPQAQATVLQGVIQRFVVQGIGRRKASAANKRHRCLCDQSQHSSQPREELHDQQSLNPTWKDWYNGVVEMSLNLKCTSCSSTNAS</sequence>
<accession>A0A0C2Y3I5</accession>
<proteinExistence type="predicted"/>
<feature type="compositionally biased region" description="Basic and acidic residues" evidence="1">
    <location>
        <begin position="19"/>
        <end position="29"/>
    </location>
</feature>
<dbReference type="GO" id="GO:0003677">
    <property type="term" value="F:DNA binding"/>
    <property type="evidence" value="ECO:0007669"/>
    <property type="project" value="InterPro"/>
</dbReference>
<organism evidence="3 4">
    <name type="scientific">Hebeloma cylindrosporum</name>
    <dbReference type="NCBI Taxonomy" id="76867"/>
    <lineage>
        <taxon>Eukaryota</taxon>
        <taxon>Fungi</taxon>
        <taxon>Dikarya</taxon>
        <taxon>Basidiomycota</taxon>
        <taxon>Agaricomycotina</taxon>
        <taxon>Agaricomycetes</taxon>
        <taxon>Agaricomycetidae</taxon>
        <taxon>Agaricales</taxon>
        <taxon>Agaricineae</taxon>
        <taxon>Hymenogastraceae</taxon>
        <taxon>Hebeloma</taxon>
    </lineage>
</organism>
<dbReference type="PROSITE" id="PS51526">
    <property type="entry name" value="RFX_DBD"/>
    <property type="match status" value="1"/>
</dbReference>
<dbReference type="GO" id="GO:0006355">
    <property type="term" value="P:regulation of DNA-templated transcription"/>
    <property type="evidence" value="ECO:0007669"/>
    <property type="project" value="InterPro"/>
</dbReference>
<dbReference type="OrthoDB" id="338531at2759"/>
<feature type="domain" description="RFX-type winged-helix" evidence="2">
    <location>
        <begin position="598"/>
        <end position="674"/>
    </location>
</feature>
<protein>
    <recommendedName>
        <fullName evidence="2">RFX-type winged-helix domain-containing protein</fullName>
    </recommendedName>
</protein>
<dbReference type="AlphaFoldDB" id="A0A0C2Y3I5"/>
<reference evidence="4" key="2">
    <citation type="submission" date="2015-01" db="EMBL/GenBank/DDBJ databases">
        <title>Evolutionary Origins and Diversification of the Mycorrhizal Mutualists.</title>
        <authorList>
            <consortium name="DOE Joint Genome Institute"/>
            <consortium name="Mycorrhizal Genomics Consortium"/>
            <person name="Kohler A."/>
            <person name="Kuo A."/>
            <person name="Nagy L.G."/>
            <person name="Floudas D."/>
            <person name="Copeland A."/>
            <person name="Barry K.W."/>
            <person name="Cichocki N."/>
            <person name="Veneault-Fourrey C."/>
            <person name="LaButti K."/>
            <person name="Lindquist E.A."/>
            <person name="Lipzen A."/>
            <person name="Lundell T."/>
            <person name="Morin E."/>
            <person name="Murat C."/>
            <person name="Riley R."/>
            <person name="Ohm R."/>
            <person name="Sun H."/>
            <person name="Tunlid A."/>
            <person name="Henrissat B."/>
            <person name="Grigoriev I.V."/>
            <person name="Hibbett D.S."/>
            <person name="Martin F."/>
        </authorList>
    </citation>
    <scope>NUCLEOTIDE SEQUENCE [LARGE SCALE GENOMIC DNA]</scope>
    <source>
        <strain evidence="4">h7</strain>
    </source>
</reference>
<dbReference type="Proteomes" id="UP000053424">
    <property type="component" value="Unassembled WGS sequence"/>
</dbReference>
<feature type="compositionally biased region" description="Polar residues" evidence="1">
    <location>
        <begin position="1"/>
        <end position="13"/>
    </location>
</feature>
<dbReference type="STRING" id="686832.A0A0C2Y3I5"/>
<evidence type="ECO:0000313" key="4">
    <source>
        <dbReference type="Proteomes" id="UP000053424"/>
    </source>
</evidence>
<dbReference type="InterPro" id="IPR003150">
    <property type="entry name" value="DNA-bd_RFX"/>
</dbReference>
<gene>
    <name evidence="3" type="ORF">M413DRAFT_24923</name>
</gene>
<evidence type="ECO:0000256" key="1">
    <source>
        <dbReference type="SAM" id="MobiDB-lite"/>
    </source>
</evidence>
<feature type="region of interest" description="Disordered" evidence="1">
    <location>
        <begin position="1"/>
        <end position="38"/>
    </location>
</feature>
<dbReference type="HOGENOM" id="CLU_021164_3_1_1"/>
<evidence type="ECO:0000259" key="2">
    <source>
        <dbReference type="PROSITE" id="PS51526"/>
    </source>
</evidence>
<keyword evidence="4" id="KW-1185">Reference proteome</keyword>